<feature type="compositionally biased region" description="Basic and acidic residues" evidence="1">
    <location>
        <begin position="309"/>
        <end position="322"/>
    </location>
</feature>
<dbReference type="Ensembl" id="ENSMGAT00000028593.1">
    <property type="protein sequence ID" value="ENSMGAP00000024719.1"/>
    <property type="gene ID" value="ENSMGAG00000012138.2"/>
</dbReference>
<reference evidence="3" key="3">
    <citation type="submission" date="2025-09" db="UniProtKB">
        <authorList>
            <consortium name="Ensembl"/>
        </authorList>
    </citation>
    <scope>IDENTIFICATION</scope>
</reference>
<feature type="region of interest" description="Disordered" evidence="1">
    <location>
        <begin position="263"/>
        <end position="377"/>
    </location>
</feature>
<feature type="compositionally biased region" description="Low complexity" evidence="1">
    <location>
        <begin position="290"/>
        <end position="303"/>
    </location>
</feature>
<keyword evidence="4" id="KW-1185">Reference proteome</keyword>
<feature type="region of interest" description="Disordered" evidence="1">
    <location>
        <begin position="739"/>
        <end position="854"/>
    </location>
</feature>
<feature type="domain" description="DUF4590" evidence="2">
    <location>
        <begin position="91"/>
        <end position="203"/>
    </location>
</feature>
<evidence type="ECO:0000313" key="3">
    <source>
        <dbReference type="Ensembl" id="ENSMGAP00000024719.1"/>
    </source>
</evidence>
<protein>
    <recommendedName>
        <fullName evidence="2">DUF4590 domain-containing protein</fullName>
    </recommendedName>
</protein>
<sequence length="1023" mass="109056">MNSMEYASGKSPYRLPVINNYLIPVPPPTLQKGDRSVKAVRNGTFRRRRFRPTTAPNGLEQLVTKNSGELPKPSLRSNAFVTMIFLGKSVHLSHDDSDYRDEIKVYQQHCGGENLCVYKGRLLEGETFQFVSKRHRGFPFSLTFFLNGMQVDRLSSCCEYRHQKRSRLGGRHGYFGFLSVEGASPCYRCIIAMGLDKKPSPPKREMEEDCEGKQVGSWKDGVHSEPSGSSADQKSSKESVLVVLPSHKADVETVEDIMETGLDYEREEGTKLPNCETEDSQEDTGKNDRSSACSLSSTSTQYSSEDESDTGKKEENVKGKEECDIEEASDNTACAQYGNENGENKLLRTEESQKAFSLEEEEMDEAETTKTEALTSRENTEAFHENILEIQHQSPDVTGEMKQAGSVESNIRGEEEKKANNRRDSGEKNGSVPLEKNMMEVEDRNEESPQSDEGGVSQDDRSAQEEITEAMGNDHHVNFDHECSDSRVDEEVENATSAECDPSEACVTSQLQQPHGTDVLSAVTVTLAAAGGAVLADRTGAPGTRSEAVEVAQDEGEDEGCAAERGHAGTDCAGHTAARAGELQPEGEEAAVAPERHPLVDELAPARRAMAEDDTEEREPGKGTEPGAEIEDQDAPTGAGENMGPWRDPAGEGEEQVGIGAPLAVEGARGVTGGERALDGASEEQRVGGAAAPVLGEMMPEGQGAAGDAVLAEGIPEVGDLAAVWTTEKTASEGQKIVEEAGALPGTSGDTEFCTGKEEILKPNEFSQLKVSEEEQVEMDALGTVTFEPDSPPEEEGSSQPRAEDMEEPKDSGRDPALHTAPEREVGDGAGRDSARRGSTPLEQTATAADEEGSAVVLLIGSLSLGSAAKTDRAMEEKCDGVVMGVSGERARVESGDEEVRGEAVGPQEQVAVGQGLLECGTGGEQAVLGEGRLPDQGVMGCEALEAAQGTQDRGCLGLWGQQPAVPASGAAQEDTVPAGVQIEGELPELGLGGSIQRKEVEAVLEGTAGCSGAQEQRTGSPE</sequence>
<dbReference type="AlphaFoldDB" id="A0A803XYX3"/>
<feature type="compositionally biased region" description="Basic and acidic residues" evidence="1">
    <location>
        <begin position="342"/>
        <end position="353"/>
    </location>
</feature>
<reference evidence="3" key="2">
    <citation type="submission" date="2025-08" db="UniProtKB">
        <authorList>
            <consortium name="Ensembl"/>
        </authorList>
    </citation>
    <scope>IDENTIFICATION</scope>
</reference>
<feature type="compositionally biased region" description="Acidic residues" evidence="1">
    <location>
        <begin position="552"/>
        <end position="561"/>
    </location>
</feature>
<dbReference type="GeneTree" id="ENSGT00530000064485"/>
<proteinExistence type="predicted"/>
<feature type="region of interest" description="Disordered" evidence="1">
    <location>
        <begin position="537"/>
        <end position="689"/>
    </location>
</feature>
<dbReference type="PANTHER" id="PTHR23034">
    <property type="entry name" value="GLUTAMATE-RICH PROTEIN 3"/>
    <property type="match status" value="1"/>
</dbReference>
<dbReference type="Pfam" id="PF15257">
    <property type="entry name" value="DUF4590"/>
    <property type="match status" value="1"/>
</dbReference>
<feature type="compositionally biased region" description="Basic and acidic residues" evidence="1">
    <location>
        <begin position="472"/>
        <end position="489"/>
    </location>
</feature>
<dbReference type="Proteomes" id="UP000001645">
    <property type="component" value="Chromosome 10"/>
</dbReference>
<evidence type="ECO:0000256" key="1">
    <source>
        <dbReference type="SAM" id="MobiDB-lite"/>
    </source>
</evidence>
<gene>
    <name evidence="3" type="primary">ERICH3</name>
</gene>
<organism evidence="3 4">
    <name type="scientific">Meleagris gallopavo</name>
    <name type="common">Wild turkey</name>
    <dbReference type="NCBI Taxonomy" id="9103"/>
    <lineage>
        <taxon>Eukaryota</taxon>
        <taxon>Metazoa</taxon>
        <taxon>Chordata</taxon>
        <taxon>Craniata</taxon>
        <taxon>Vertebrata</taxon>
        <taxon>Euteleostomi</taxon>
        <taxon>Archelosauria</taxon>
        <taxon>Archosauria</taxon>
        <taxon>Dinosauria</taxon>
        <taxon>Saurischia</taxon>
        <taxon>Theropoda</taxon>
        <taxon>Coelurosauria</taxon>
        <taxon>Aves</taxon>
        <taxon>Neognathae</taxon>
        <taxon>Galloanserae</taxon>
        <taxon>Galliformes</taxon>
        <taxon>Phasianidae</taxon>
        <taxon>Meleagridinae</taxon>
        <taxon>Meleagris</taxon>
    </lineage>
</organism>
<evidence type="ECO:0000313" key="4">
    <source>
        <dbReference type="Proteomes" id="UP000001645"/>
    </source>
</evidence>
<feature type="region of interest" description="Disordered" evidence="1">
    <location>
        <begin position="391"/>
        <end position="503"/>
    </location>
</feature>
<evidence type="ECO:0000259" key="2">
    <source>
        <dbReference type="Pfam" id="PF15257"/>
    </source>
</evidence>
<dbReference type="InterPro" id="IPR027962">
    <property type="entry name" value="ERICH3"/>
</dbReference>
<accession>A0A803XYX3</accession>
<feature type="compositionally biased region" description="Basic and acidic residues" evidence="1">
    <location>
        <begin position="809"/>
        <end position="836"/>
    </location>
</feature>
<feature type="compositionally biased region" description="Polar residues" evidence="1">
    <location>
        <begin position="330"/>
        <end position="341"/>
    </location>
</feature>
<feature type="region of interest" description="Disordered" evidence="1">
    <location>
        <begin position="198"/>
        <end position="240"/>
    </location>
</feature>
<dbReference type="Bgee" id="ENSMGAG00000012138">
    <property type="expression patterns" value="Expressed in brain and 6 other cell types or tissues"/>
</dbReference>
<dbReference type="PANTHER" id="PTHR23034:SF2">
    <property type="entry name" value="GLUTAMATE-RICH PROTEIN 3"/>
    <property type="match status" value="1"/>
</dbReference>
<feature type="compositionally biased region" description="Basic and acidic residues" evidence="1">
    <location>
        <begin position="411"/>
        <end position="427"/>
    </location>
</feature>
<name>A0A803XYX3_MELGA</name>
<reference evidence="3 4" key="1">
    <citation type="journal article" date="2010" name="PLoS Biol.">
        <title>Multi-platform next-generation sequencing of the domestic turkey (Meleagris gallopavo): genome assembly and analysis.</title>
        <authorList>
            <person name="Dalloul R.A."/>
            <person name="Long J.A."/>
            <person name="Zimin A.V."/>
            <person name="Aslam L."/>
            <person name="Beal K."/>
            <person name="Blomberg L.A."/>
            <person name="Bouffard P."/>
            <person name="Burt D.W."/>
            <person name="Crasta O."/>
            <person name="Crooijmans R.P."/>
            <person name="Cooper K."/>
            <person name="Coulombe R.A."/>
            <person name="De S."/>
            <person name="Delany M.E."/>
            <person name="Dodgson J.B."/>
            <person name="Dong J.J."/>
            <person name="Evans C."/>
            <person name="Frederickson K.M."/>
            <person name="Flicek P."/>
            <person name="Florea L."/>
            <person name="Folkerts O."/>
            <person name="Groenen M.A."/>
            <person name="Harkins T.T."/>
            <person name="Herrero J."/>
            <person name="Hoffmann S."/>
            <person name="Megens H.J."/>
            <person name="Jiang A."/>
            <person name="de Jong P."/>
            <person name="Kaiser P."/>
            <person name="Kim H."/>
            <person name="Kim K.W."/>
            <person name="Kim S."/>
            <person name="Langenberger D."/>
            <person name="Lee M.K."/>
            <person name="Lee T."/>
            <person name="Mane S."/>
            <person name="Marcais G."/>
            <person name="Marz M."/>
            <person name="McElroy A.P."/>
            <person name="Modise T."/>
            <person name="Nefedov M."/>
            <person name="Notredame C."/>
            <person name="Paton I.R."/>
            <person name="Payne W.S."/>
            <person name="Pertea G."/>
            <person name="Prickett D."/>
            <person name="Puiu D."/>
            <person name="Qioa D."/>
            <person name="Raineri E."/>
            <person name="Ruffier M."/>
            <person name="Salzberg S.L."/>
            <person name="Schatz M.C."/>
            <person name="Scheuring C."/>
            <person name="Schmidt C.J."/>
            <person name="Schroeder S."/>
            <person name="Searle S.M."/>
            <person name="Smith E.J."/>
            <person name="Smith J."/>
            <person name="Sonstegard T.S."/>
            <person name="Stadler P.F."/>
            <person name="Tafer H."/>
            <person name="Tu Z.J."/>
            <person name="Van Tassell C.P."/>
            <person name="Vilella A.J."/>
            <person name="Williams K.P."/>
            <person name="Yorke J.A."/>
            <person name="Zhang L."/>
            <person name="Zhang H.B."/>
            <person name="Zhang X."/>
            <person name="Zhang Y."/>
            <person name="Reed K.M."/>
        </authorList>
    </citation>
    <scope>NUCLEOTIDE SEQUENCE [LARGE SCALE GENOMIC DNA]</scope>
</reference>
<dbReference type="InterPro" id="IPR048257">
    <property type="entry name" value="DUF4590"/>
</dbReference>